<dbReference type="SUPFAM" id="SSF55287">
    <property type="entry name" value="RPB5-like RNA polymerase subunit"/>
    <property type="match status" value="1"/>
</dbReference>
<dbReference type="GO" id="GO:0005665">
    <property type="term" value="C:RNA polymerase II, core complex"/>
    <property type="evidence" value="ECO:0007669"/>
    <property type="project" value="TreeGrafter"/>
</dbReference>
<keyword evidence="1" id="KW-0804">Transcription</keyword>
<dbReference type="InterPro" id="IPR035913">
    <property type="entry name" value="RPB5-like_sf"/>
</dbReference>
<name>A0A6C0LG95_9ZZZZ</name>
<dbReference type="AlphaFoldDB" id="A0A6C0LG95"/>
<feature type="domain" description="RNA polymerase subunit H/Rpb5 C-terminal" evidence="2">
    <location>
        <begin position="140"/>
        <end position="213"/>
    </location>
</feature>
<dbReference type="Pfam" id="PF01191">
    <property type="entry name" value="RNA_pol_Rpb5_C"/>
    <property type="match status" value="1"/>
</dbReference>
<dbReference type="GO" id="GO:0006362">
    <property type="term" value="P:transcription elongation by RNA polymerase I"/>
    <property type="evidence" value="ECO:0007669"/>
    <property type="project" value="TreeGrafter"/>
</dbReference>
<evidence type="ECO:0000313" key="3">
    <source>
        <dbReference type="EMBL" id="QHU29959.1"/>
    </source>
</evidence>
<proteinExistence type="predicted"/>
<dbReference type="PIRSF" id="PIRSF000747">
    <property type="entry name" value="RPB5"/>
    <property type="match status" value="1"/>
</dbReference>
<dbReference type="GO" id="GO:0042797">
    <property type="term" value="P:tRNA transcription by RNA polymerase III"/>
    <property type="evidence" value="ECO:0007669"/>
    <property type="project" value="TreeGrafter"/>
</dbReference>
<sequence length="216" mass="25368">MSNEYDTENFGTLHKARSNLIDMLEAQGYNIDEYSGFKTSELHAMIKNEQLDMLLENKTNNKTYVKYFEICSQKPKLLNKKVMDEMVEDLFTLEQILTSNDTLIIISNTDPNDTLKSHMKYIWDASEYHVVVINIKSLLFNILNHVYVPNHRILSKLEDKQFRDKYNIKNDECIPEISRFDPVVKIIGLKPGQICEILRPSKNAIESYYYRICKNK</sequence>
<dbReference type="GO" id="GO:0006366">
    <property type="term" value="P:transcription by RNA polymerase II"/>
    <property type="evidence" value="ECO:0007669"/>
    <property type="project" value="TreeGrafter"/>
</dbReference>
<dbReference type="InterPro" id="IPR000783">
    <property type="entry name" value="RNA_pol_subH/Rpb5_C"/>
</dbReference>
<dbReference type="GO" id="GO:0003899">
    <property type="term" value="F:DNA-directed RNA polymerase activity"/>
    <property type="evidence" value="ECO:0007669"/>
    <property type="project" value="InterPro"/>
</dbReference>
<dbReference type="GO" id="GO:0005666">
    <property type="term" value="C:RNA polymerase III complex"/>
    <property type="evidence" value="ECO:0007669"/>
    <property type="project" value="TreeGrafter"/>
</dbReference>
<evidence type="ECO:0000259" key="2">
    <source>
        <dbReference type="Pfam" id="PF01191"/>
    </source>
</evidence>
<dbReference type="GO" id="GO:0003677">
    <property type="term" value="F:DNA binding"/>
    <property type="evidence" value="ECO:0007669"/>
    <property type="project" value="InterPro"/>
</dbReference>
<dbReference type="PANTHER" id="PTHR10535:SF0">
    <property type="entry name" value="DNA-DIRECTED RNA POLYMERASES I, II, AND III SUBUNIT RPABC1"/>
    <property type="match status" value="1"/>
</dbReference>
<organism evidence="3">
    <name type="scientific">viral metagenome</name>
    <dbReference type="NCBI Taxonomy" id="1070528"/>
    <lineage>
        <taxon>unclassified sequences</taxon>
        <taxon>metagenomes</taxon>
        <taxon>organismal metagenomes</taxon>
    </lineage>
</organism>
<dbReference type="InterPro" id="IPR014381">
    <property type="entry name" value="Arch_Rpo5/euc_Rpb5"/>
</dbReference>
<reference evidence="3" key="1">
    <citation type="journal article" date="2020" name="Nature">
        <title>Giant virus diversity and host interactions through global metagenomics.</title>
        <authorList>
            <person name="Schulz F."/>
            <person name="Roux S."/>
            <person name="Paez-Espino D."/>
            <person name="Jungbluth S."/>
            <person name="Walsh D.A."/>
            <person name="Denef V.J."/>
            <person name="McMahon K.D."/>
            <person name="Konstantinidis K.T."/>
            <person name="Eloe-Fadrosh E.A."/>
            <person name="Kyrpides N.C."/>
            <person name="Woyke T."/>
        </authorList>
    </citation>
    <scope>NUCLEOTIDE SEQUENCE</scope>
    <source>
        <strain evidence="3">GVMAG-M-3300027810-10</strain>
    </source>
</reference>
<dbReference type="EMBL" id="MN740500">
    <property type="protein sequence ID" value="QHU29959.1"/>
    <property type="molecule type" value="Genomic_DNA"/>
</dbReference>
<dbReference type="Gene3D" id="3.90.940.20">
    <property type="entry name" value="RPB5-like RNA polymerase subunit"/>
    <property type="match status" value="1"/>
</dbReference>
<protein>
    <recommendedName>
        <fullName evidence="2">RNA polymerase subunit H/Rpb5 C-terminal domain-containing protein</fullName>
    </recommendedName>
</protein>
<accession>A0A6C0LG95</accession>
<dbReference type="GO" id="GO:0005736">
    <property type="term" value="C:RNA polymerase I complex"/>
    <property type="evidence" value="ECO:0007669"/>
    <property type="project" value="TreeGrafter"/>
</dbReference>
<evidence type="ECO:0000256" key="1">
    <source>
        <dbReference type="ARBA" id="ARBA00023163"/>
    </source>
</evidence>
<dbReference type="PANTHER" id="PTHR10535">
    <property type="entry name" value="DNA-DIRECTED RNA POLYMERASES I, II, AND III SUBUNIT RPABC1"/>
    <property type="match status" value="1"/>
</dbReference>